<dbReference type="PANTHER" id="PTHR43731:SF14">
    <property type="entry name" value="PRESENILIN-ASSOCIATED RHOMBOID-LIKE PROTEIN, MITOCHONDRIAL"/>
    <property type="match status" value="1"/>
</dbReference>
<evidence type="ECO:0000256" key="5">
    <source>
        <dbReference type="ARBA" id="ARBA00022989"/>
    </source>
</evidence>
<evidence type="ECO:0000256" key="3">
    <source>
        <dbReference type="ARBA" id="ARBA00022692"/>
    </source>
</evidence>
<feature type="transmembrane region" description="Helical" evidence="7">
    <location>
        <begin position="488"/>
        <end position="506"/>
    </location>
</feature>
<reference evidence="9 10" key="1">
    <citation type="submission" date="2017-08" db="EMBL/GenBank/DDBJ databases">
        <title>Infants hospitalized years apart are colonized by the same room-sourced microbial strains.</title>
        <authorList>
            <person name="Brooks B."/>
            <person name="Olm M.R."/>
            <person name="Firek B.A."/>
            <person name="Baker R."/>
            <person name="Thomas B.C."/>
            <person name="Morowitz M.J."/>
            <person name="Banfield J.F."/>
        </authorList>
    </citation>
    <scope>NUCLEOTIDE SEQUENCE [LARGE SCALE GENOMIC DNA]</scope>
    <source>
        <strain evidence="9">S2_005_003_R2_43</strain>
    </source>
</reference>
<name>A0A2W5MEW4_ANCNO</name>
<gene>
    <name evidence="9" type="ORF">DI565_09405</name>
</gene>
<keyword evidence="6 7" id="KW-0472">Membrane</keyword>
<feature type="transmembrane region" description="Helical" evidence="7">
    <location>
        <begin position="65"/>
        <end position="85"/>
    </location>
</feature>
<dbReference type="Pfam" id="PF01694">
    <property type="entry name" value="Rhomboid"/>
    <property type="match status" value="1"/>
</dbReference>
<evidence type="ECO:0000256" key="7">
    <source>
        <dbReference type="SAM" id="Phobius"/>
    </source>
</evidence>
<feature type="transmembrane region" description="Helical" evidence="7">
    <location>
        <begin position="33"/>
        <end position="53"/>
    </location>
</feature>
<organism evidence="9 10">
    <name type="scientific">Ancylobacter novellus</name>
    <name type="common">Thiobacillus novellus</name>
    <dbReference type="NCBI Taxonomy" id="921"/>
    <lineage>
        <taxon>Bacteria</taxon>
        <taxon>Pseudomonadati</taxon>
        <taxon>Pseudomonadota</taxon>
        <taxon>Alphaproteobacteria</taxon>
        <taxon>Hyphomicrobiales</taxon>
        <taxon>Xanthobacteraceae</taxon>
        <taxon>Ancylobacter</taxon>
    </lineage>
</organism>
<feature type="transmembrane region" description="Helical" evidence="7">
    <location>
        <begin position="464"/>
        <end position="482"/>
    </location>
</feature>
<dbReference type="InterPro" id="IPR050925">
    <property type="entry name" value="Rhomboid_protease_S54"/>
</dbReference>
<dbReference type="EMBL" id="QFPN01000004">
    <property type="protein sequence ID" value="PZQ16013.1"/>
    <property type="molecule type" value="Genomic_DNA"/>
</dbReference>
<dbReference type="SUPFAM" id="SSF144091">
    <property type="entry name" value="Rhomboid-like"/>
    <property type="match status" value="1"/>
</dbReference>
<dbReference type="GO" id="GO:0004252">
    <property type="term" value="F:serine-type endopeptidase activity"/>
    <property type="evidence" value="ECO:0007669"/>
    <property type="project" value="InterPro"/>
</dbReference>
<dbReference type="Proteomes" id="UP000249577">
    <property type="component" value="Unassembled WGS sequence"/>
</dbReference>
<evidence type="ECO:0000256" key="2">
    <source>
        <dbReference type="ARBA" id="ARBA00009045"/>
    </source>
</evidence>
<keyword evidence="3 7" id="KW-0812">Transmembrane</keyword>
<dbReference type="AlphaFoldDB" id="A0A2W5MEW4"/>
<dbReference type="GO" id="GO:0016020">
    <property type="term" value="C:membrane"/>
    <property type="evidence" value="ECO:0007669"/>
    <property type="project" value="UniProtKB-SubCell"/>
</dbReference>
<evidence type="ECO:0000313" key="9">
    <source>
        <dbReference type="EMBL" id="PZQ16013.1"/>
    </source>
</evidence>
<comment type="caution">
    <text evidence="9">The sequence shown here is derived from an EMBL/GenBank/DDBJ whole genome shotgun (WGS) entry which is preliminary data.</text>
</comment>
<evidence type="ECO:0000256" key="6">
    <source>
        <dbReference type="ARBA" id="ARBA00023136"/>
    </source>
</evidence>
<dbReference type="Gene3D" id="1.20.1540.10">
    <property type="entry name" value="Rhomboid-like"/>
    <property type="match status" value="1"/>
</dbReference>
<evidence type="ECO:0000256" key="4">
    <source>
        <dbReference type="ARBA" id="ARBA00022801"/>
    </source>
</evidence>
<feature type="domain" description="Peptidase S54 rhomboid" evidence="8">
    <location>
        <begin position="363"/>
        <end position="506"/>
    </location>
</feature>
<comment type="subcellular location">
    <subcellularLocation>
        <location evidence="1">Membrane</location>
        <topology evidence="1">Multi-pass membrane protein</topology>
    </subcellularLocation>
</comment>
<dbReference type="InterPro" id="IPR022764">
    <property type="entry name" value="Peptidase_S54_rhomboid_dom"/>
</dbReference>
<feature type="transmembrane region" description="Helical" evidence="7">
    <location>
        <begin position="317"/>
        <end position="336"/>
    </location>
</feature>
<keyword evidence="5 7" id="KW-1133">Transmembrane helix</keyword>
<feature type="transmembrane region" description="Helical" evidence="7">
    <location>
        <begin position="402"/>
        <end position="426"/>
    </location>
</feature>
<keyword evidence="4" id="KW-0378">Hydrolase</keyword>
<evidence type="ECO:0000313" key="10">
    <source>
        <dbReference type="Proteomes" id="UP000249577"/>
    </source>
</evidence>
<sequence>MDVLLVLPLVVGLWSAVFVAQVVTAGRRLRVSVAVWLWKVALIGAVVGAGAAFGSEATVYAGSAAWAVFLAAPALLAGAHARALAVFDYPRAQRLAWLTRALHPFDAWRREPALLDDLARLRSGDVAAADDTRRALESGEGLPATRVQARFEIARATGDWDEVLSRPLERGAESLRLRALGEAGRLAELVTLHGRAPADPVSDLMLMAFGGRRDGVEALVGSELFATLSEPQRDFWRGTAALLADPADARARALIEAGAEGPQRATLVARRLDGGLAAPETLPPDLRAAIDEVEGAVLAARAEGRLPEARGPARAPVATWALIAVNVAAFGAELWFGGWDGPTDLDLLYDLGALWPPAVLEGGQWSRLVTAPFLHYGALHLALNMLALLVFGPLAERRAGRVALLALYAVSGVGSMAGSLAIGEIFGGQPTLLVGASGAIFGVLGGFAGLLLRDAAARAPGAWRGLRTIAAIVALQAVFDFVVPQVSFAAHACGFALGLPIGLMLGGRRRRR</sequence>
<proteinExistence type="inferred from homology"/>
<feature type="transmembrane region" description="Helical" evidence="7">
    <location>
        <begin position="6"/>
        <end position="26"/>
    </location>
</feature>
<feature type="transmembrane region" description="Helical" evidence="7">
    <location>
        <begin position="373"/>
        <end position="395"/>
    </location>
</feature>
<comment type="similarity">
    <text evidence="2">Belongs to the peptidase S54 family.</text>
</comment>
<evidence type="ECO:0000259" key="8">
    <source>
        <dbReference type="Pfam" id="PF01694"/>
    </source>
</evidence>
<dbReference type="InterPro" id="IPR035952">
    <property type="entry name" value="Rhomboid-like_sf"/>
</dbReference>
<evidence type="ECO:0000256" key="1">
    <source>
        <dbReference type="ARBA" id="ARBA00004141"/>
    </source>
</evidence>
<accession>A0A2W5MEW4</accession>
<protein>
    <recommendedName>
        <fullName evidence="8">Peptidase S54 rhomboid domain-containing protein</fullName>
    </recommendedName>
</protein>
<dbReference type="PANTHER" id="PTHR43731">
    <property type="entry name" value="RHOMBOID PROTEASE"/>
    <property type="match status" value="1"/>
</dbReference>
<feature type="transmembrane region" description="Helical" evidence="7">
    <location>
        <begin position="432"/>
        <end position="452"/>
    </location>
</feature>